<reference evidence="1 2" key="1">
    <citation type="journal article" date="2018" name="Mol. Biol. Evol.">
        <title>Broad Genomic Sampling Reveals a Smut Pathogenic Ancestry of the Fungal Clade Ustilaginomycotina.</title>
        <authorList>
            <person name="Kijpornyongpan T."/>
            <person name="Mondo S.J."/>
            <person name="Barry K."/>
            <person name="Sandor L."/>
            <person name="Lee J."/>
            <person name="Lipzen A."/>
            <person name="Pangilinan J."/>
            <person name="LaButti K."/>
            <person name="Hainaut M."/>
            <person name="Henrissat B."/>
            <person name="Grigoriev I.V."/>
            <person name="Spatafora J.W."/>
            <person name="Aime M.C."/>
        </authorList>
    </citation>
    <scope>NUCLEOTIDE SEQUENCE [LARGE SCALE GENOMIC DNA]</scope>
    <source>
        <strain evidence="1 2">SA 807</strain>
    </source>
</reference>
<sequence length="60" mass="6633">MPAAEGTKQGYDSKYMFKNASKVAFGRYLYSEGVPGKGELEVVAAWSEEERGGIPWCERA</sequence>
<keyword evidence="2" id="KW-1185">Reference proteome</keyword>
<accession>A0ACD0NWM0</accession>
<name>A0ACD0NWM0_9BASI</name>
<dbReference type="Proteomes" id="UP000245626">
    <property type="component" value="Unassembled WGS sequence"/>
</dbReference>
<evidence type="ECO:0000313" key="1">
    <source>
        <dbReference type="EMBL" id="PWN50124.1"/>
    </source>
</evidence>
<dbReference type="EMBL" id="KZ819966">
    <property type="protein sequence ID" value="PWN50124.1"/>
    <property type="molecule type" value="Genomic_DNA"/>
</dbReference>
<protein>
    <submittedName>
        <fullName evidence="1">Uncharacterized protein</fullName>
    </submittedName>
</protein>
<organism evidence="1 2">
    <name type="scientific">Violaceomyces palustris</name>
    <dbReference type="NCBI Taxonomy" id="1673888"/>
    <lineage>
        <taxon>Eukaryota</taxon>
        <taxon>Fungi</taxon>
        <taxon>Dikarya</taxon>
        <taxon>Basidiomycota</taxon>
        <taxon>Ustilaginomycotina</taxon>
        <taxon>Ustilaginomycetes</taxon>
        <taxon>Violaceomycetales</taxon>
        <taxon>Violaceomycetaceae</taxon>
        <taxon>Violaceomyces</taxon>
    </lineage>
</organism>
<evidence type="ECO:0000313" key="2">
    <source>
        <dbReference type="Proteomes" id="UP000245626"/>
    </source>
</evidence>
<gene>
    <name evidence="1" type="ORF">IE53DRAFT_110177</name>
</gene>
<proteinExistence type="predicted"/>